<evidence type="ECO:0000259" key="1">
    <source>
        <dbReference type="PROSITE" id="PS51186"/>
    </source>
</evidence>
<dbReference type="SUPFAM" id="SSF55729">
    <property type="entry name" value="Acyl-CoA N-acyltransferases (Nat)"/>
    <property type="match status" value="1"/>
</dbReference>
<dbReference type="EMBL" id="PYAV01000011">
    <property type="protein sequence ID" value="PSL43229.1"/>
    <property type="molecule type" value="Genomic_DNA"/>
</dbReference>
<evidence type="ECO:0000313" key="2">
    <source>
        <dbReference type="EMBL" id="PSL43229.1"/>
    </source>
</evidence>
<accession>A0A2P8HAM9</accession>
<dbReference type="Proteomes" id="UP000242310">
    <property type="component" value="Unassembled WGS sequence"/>
</dbReference>
<keyword evidence="2" id="KW-0808">Transferase</keyword>
<proteinExistence type="predicted"/>
<organism evidence="2 3">
    <name type="scientific">Salsuginibacillus halophilus</name>
    <dbReference type="NCBI Taxonomy" id="517424"/>
    <lineage>
        <taxon>Bacteria</taxon>
        <taxon>Bacillati</taxon>
        <taxon>Bacillota</taxon>
        <taxon>Bacilli</taxon>
        <taxon>Bacillales</taxon>
        <taxon>Bacillaceae</taxon>
        <taxon>Salsuginibacillus</taxon>
    </lineage>
</organism>
<dbReference type="Pfam" id="PF13302">
    <property type="entry name" value="Acetyltransf_3"/>
    <property type="match status" value="1"/>
</dbReference>
<dbReference type="GO" id="GO:0008999">
    <property type="term" value="F:protein-N-terminal-alanine acetyltransferase activity"/>
    <property type="evidence" value="ECO:0007669"/>
    <property type="project" value="TreeGrafter"/>
</dbReference>
<dbReference type="GO" id="GO:0005737">
    <property type="term" value="C:cytoplasm"/>
    <property type="evidence" value="ECO:0007669"/>
    <property type="project" value="TreeGrafter"/>
</dbReference>
<feature type="domain" description="N-acetyltransferase" evidence="1">
    <location>
        <begin position="9"/>
        <end position="178"/>
    </location>
</feature>
<dbReference type="Gene3D" id="3.40.630.30">
    <property type="match status" value="1"/>
</dbReference>
<dbReference type="InterPro" id="IPR016181">
    <property type="entry name" value="Acyl_CoA_acyltransferase"/>
</dbReference>
<sequence>MEMKVNEQTVLRPFYTTDAEAFYRLTMDSKAHLRAWLGWLDHIKDVSDTEKFIQSTHHDLKETGGYLKSFAIVHEGEVAGTISFNELDLTNRTGALGYWLGEKFQGKGIMQACCRCLLYYGFETIQLNRIEIKVAVNNTKSKNIPEKLGFTKEGRLREKEWLYTTFVDHDVYSLLKREWTQ</sequence>
<gene>
    <name evidence="2" type="ORF">B0H94_11152</name>
</gene>
<dbReference type="PANTHER" id="PTHR43441:SF12">
    <property type="entry name" value="RIBOSOMAL N-ACETYLTRANSFERASE YDAF-RELATED"/>
    <property type="match status" value="1"/>
</dbReference>
<dbReference type="AlphaFoldDB" id="A0A2P8HAM9"/>
<evidence type="ECO:0000313" key="3">
    <source>
        <dbReference type="Proteomes" id="UP000242310"/>
    </source>
</evidence>
<dbReference type="InterPro" id="IPR051908">
    <property type="entry name" value="Ribosomal_N-acetyltransferase"/>
</dbReference>
<keyword evidence="3" id="KW-1185">Reference proteome</keyword>
<dbReference type="PROSITE" id="PS51186">
    <property type="entry name" value="GNAT"/>
    <property type="match status" value="1"/>
</dbReference>
<comment type="caution">
    <text evidence="2">The sequence shown here is derived from an EMBL/GenBank/DDBJ whole genome shotgun (WGS) entry which is preliminary data.</text>
</comment>
<dbReference type="CDD" id="cd04301">
    <property type="entry name" value="NAT_SF"/>
    <property type="match status" value="1"/>
</dbReference>
<protein>
    <submittedName>
        <fullName evidence="2">Ribosomal-protein-serine acetyltransferase</fullName>
    </submittedName>
</protein>
<dbReference type="PANTHER" id="PTHR43441">
    <property type="entry name" value="RIBOSOMAL-PROTEIN-SERINE ACETYLTRANSFERASE"/>
    <property type="match status" value="1"/>
</dbReference>
<name>A0A2P8HAM9_9BACI</name>
<reference evidence="2 3" key="1">
    <citation type="submission" date="2018-03" db="EMBL/GenBank/DDBJ databases">
        <title>Genomic Encyclopedia of Type Strains, Phase III (KMG-III): the genomes of soil and plant-associated and newly described type strains.</title>
        <authorList>
            <person name="Whitman W."/>
        </authorList>
    </citation>
    <scope>NUCLEOTIDE SEQUENCE [LARGE SCALE GENOMIC DNA]</scope>
    <source>
        <strain evidence="2 3">CGMCC 1.07653</strain>
    </source>
</reference>
<dbReference type="GO" id="GO:1990189">
    <property type="term" value="F:protein N-terminal-serine acetyltransferase activity"/>
    <property type="evidence" value="ECO:0007669"/>
    <property type="project" value="TreeGrafter"/>
</dbReference>
<dbReference type="InterPro" id="IPR000182">
    <property type="entry name" value="GNAT_dom"/>
</dbReference>